<name>A0ABW5B9E2_9BACT</name>
<evidence type="ECO:0000256" key="2">
    <source>
        <dbReference type="ARBA" id="ARBA00005988"/>
    </source>
</evidence>
<evidence type="ECO:0000256" key="4">
    <source>
        <dbReference type="ARBA" id="ARBA00022801"/>
    </source>
</evidence>
<dbReference type="RefSeq" id="WP_380801178.1">
    <property type="nucleotide sequence ID" value="NZ_JBHUIV010000010.1"/>
</dbReference>
<organism evidence="9 10">
    <name type="scientific">Shivajiella indica</name>
    <dbReference type="NCBI Taxonomy" id="872115"/>
    <lineage>
        <taxon>Bacteria</taxon>
        <taxon>Pseudomonadati</taxon>
        <taxon>Bacteroidota</taxon>
        <taxon>Cytophagia</taxon>
        <taxon>Cytophagales</taxon>
        <taxon>Cyclobacteriaceae</taxon>
        <taxon>Shivajiella</taxon>
    </lineage>
</organism>
<keyword evidence="6" id="KW-0482">Metalloprotease</keyword>
<feature type="signal peptide" evidence="7">
    <location>
        <begin position="1"/>
        <end position="30"/>
    </location>
</feature>
<evidence type="ECO:0000259" key="8">
    <source>
        <dbReference type="SMART" id="SM00631"/>
    </source>
</evidence>
<evidence type="ECO:0000313" key="10">
    <source>
        <dbReference type="Proteomes" id="UP001597414"/>
    </source>
</evidence>
<dbReference type="CDD" id="cd06240">
    <property type="entry name" value="M14-like"/>
    <property type="match status" value="1"/>
</dbReference>
<evidence type="ECO:0000256" key="3">
    <source>
        <dbReference type="ARBA" id="ARBA00022670"/>
    </source>
</evidence>
<evidence type="ECO:0000256" key="6">
    <source>
        <dbReference type="ARBA" id="ARBA00023049"/>
    </source>
</evidence>
<comment type="cofactor">
    <cofactor evidence="1">
        <name>Zn(2+)</name>
        <dbReference type="ChEBI" id="CHEBI:29105"/>
    </cofactor>
</comment>
<protein>
    <submittedName>
        <fullName evidence="9">M14 metallopeptidase family protein</fullName>
        <ecNumber evidence="9">3.4.17.-</ecNumber>
    </submittedName>
</protein>
<dbReference type="Proteomes" id="UP001597414">
    <property type="component" value="Unassembled WGS sequence"/>
</dbReference>
<dbReference type="GO" id="GO:0004180">
    <property type="term" value="F:carboxypeptidase activity"/>
    <property type="evidence" value="ECO:0007669"/>
    <property type="project" value="UniProtKB-KW"/>
</dbReference>
<evidence type="ECO:0000256" key="1">
    <source>
        <dbReference type="ARBA" id="ARBA00001947"/>
    </source>
</evidence>
<dbReference type="PANTHER" id="PTHR11705">
    <property type="entry name" value="PROTEASE FAMILY M14 CARBOXYPEPTIDASE A,B"/>
    <property type="match status" value="1"/>
</dbReference>
<dbReference type="EMBL" id="JBHUIV010000010">
    <property type="protein sequence ID" value="MFD2201260.1"/>
    <property type="molecule type" value="Genomic_DNA"/>
</dbReference>
<accession>A0ABW5B9E2</accession>
<dbReference type="SMART" id="SM00631">
    <property type="entry name" value="Zn_pept"/>
    <property type="match status" value="1"/>
</dbReference>
<keyword evidence="7" id="KW-0732">Signal</keyword>
<evidence type="ECO:0000313" key="9">
    <source>
        <dbReference type="EMBL" id="MFD2201260.1"/>
    </source>
</evidence>
<feature type="chain" id="PRO_5046440663" evidence="7">
    <location>
        <begin position="31"/>
        <end position="920"/>
    </location>
</feature>
<comment type="similarity">
    <text evidence="2">Belongs to the peptidase M14 family.</text>
</comment>
<dbReference type="SUPFAM" id="SSF53187">
    <property type="entry name" value="Zn-dependent exopeptidases"/>
    <property type="match status" value="1"/>
</dbReference>
<dbReference type="PANTHER" id="PTHR11705:SF143">
    <property type="entry name" value="SLL0236 PROTEIN"/>
    <property type="match status" value="1"/>
</dbReference>
<comment type="caution">
    <text evidence="9">The sequence shown here is derived from an EMBL/GenBank/DDBJ whole genome shotgun (WGS) entry which is preliminary data.</text>
</comment>
<evidence type="ECO:0000256" key="7">
    <source>
        <dbReference type="SAM" id="SignalP"/>
    </source>
</evidence>
<dbReference type="InterPro" id="IPR000834">
    <property type="entry name" value="Peptidase_M14"/>
</dbReference>
<keyword evidence="5" id="KW-0862">Zinc</keyword>
<keyword evidence="10" id="KW-1185">Reference proteome</keyword>
<reference evidence="10" key="1">
    <citation type="journal article" date="2019" name="Int. J. Syst. Evol. Microbiol.">
        <title>The Global Catalogue of Microorganisms (GCM) 10K type strain sequencing project: providing services to taxonomists for standard genome sequencing and annotation.</title>
        <authorList>
            <consortium name="The Broad Institute Genomics Platform"/>
            <consortium name="The Broad Institute Genome Sequencing Center for Infectious Disease"/>
            <person name="Wu L."/>
            <person name="Ma J."/>
        </authorList>
    </citation>
    <scope>NUCLEOTIDE SEQUENCE [LARGE SCALE GENOMIC DNA]</scope>
    <source>
        <strain evidence="10">KCTC 19812</strain>
    </source>
</reference>
<dbReference type="Gene3D" id="3.40.630.10">
    <property type="entry name" value="Zn peptidases"/>
    <property type="match status" value="1"/>
</dbReference>
<evidence type="ECO:0000256" key="5">
    <source>
        <dbReference type="ARBA" id="ARBA00022833"/>
    </source>
</evidence>
<feature type="domain" description="Peptidase M14" evidence="8">
    <location>
        <begin position="48"/>
        <end position="326"/>
    </location>
</feature>
<keyword evidence="3" id="KW-0645">Protease</keyword>
<keyword evidence="9" id="KW-0121">Carboxypeptidase</keyword>
<dbReference type="EC" id="3.4.17.-" evidence="9"/>
<proteinExistence type="inferred from homology"/>
<dbReference type="Pfam" id="PF00246">
    <property type="entry name" value="Peptidase_M14"/>
    <property type="match status" value="1"/>
</dbReference>
<sequence length="920" mass="102761">MIQLRKIKTSFHRAVILLGLLLLALENSFAQGIPSPKDHFGFGMGEDYHISNYTQTEAYFKKLADASDKAKLISIGKTEEGRDQWMMIVTSPENHTNLDKFREISVKMARAEGLTEAEARNMSKEGKAIVWIDGGLHSTETVGIHQLTETIYQVLSRDDEETQRILDNVVILFVHANPDGHEKIGNWYMREAEPEKRSLSNLPVLYQKYIGHDNNRDFYIQNMKESSNMGYQLFVEWIPQVMYNHHQRGPAGSILAGPPYRDPFNYVFDPMMVTGIDAVGAAMYNRLNAENKPGFTRMNGSTFSTWYNGGLRTTTHYHNIIGILTEIVGGPNPEEIPLVPDRLLPNSNTPFPVTPQKNWHFQQSIDYSVSMNFAVLDYAARNSDHLLYNIYVMGKGSIERGSVDYWTPFPRKIEAIKEAYQKNKDKYPAPTNPFSARGGAIPSVFYDSIYQAKEERDPRGFIIPSDQKDPATAVKFINALIKTGIRIEKASAPFSVEGKSYPKGSYIVKTDQAFRPHVIDMFEPQDYPNDFQYPGGPPIRPYDAAGWTLAYQMGIQFDRILDDFTGPFETLPYGQLEPFPAVQVGSSRSGHFLSSEQNDAFAVVNELLKKGVKISRIRNSMDGIPAGSFYIPGNASKELSDLAEKYGIKVIPAKSNPSNTQTIKPSRIALFDTYGGSMPSGWVRWILEQYNFGFEVIFAKEIDSGNLNKKYDAILFISGGIPAVGSSGNGVWGSPPTESNTPAEYHHMIGTITAEKSIPQIKSFLENGGKVVAVGSASNLAYHLQLPIKNALVEVQRDGSERPLAGEKYYVPGSVLVTRVDNSLSANWGLGSHVDVLFNNSPVFKLKPEAKLQGIQVLSWFDTKTPLKSGWAWGQSYLEDGITAFSAPIGKGMLYVYGPEITYRAQSHGTFKMLFNNLYL</sequence>
<gene>
    <name evidence="9" type="ORF">ACFSKV_06765</name>
</gene>
<keyword evidence="4 9" id="KW-0378">Hydrolase</keyword>